<proteinExistence type="predicted"/>
<dbReference type="InterPro" id="IPR002035">
    <property type="entry name" value="VWF_A"/>
</dbReference>
<feature type="non-terminal residue" evidence="3">
    <location>
        <position position="1"/>
    </location>
</feature>
<organism evidence="3 4">
    <name type="scientific">Tanacetum coccineum</name>
    <dbReference type="NCBI Taxonomy" id="301880"/>
    <lineage>
        <taxon>Eukaryota</taxon>
        <taxon>Viridiplantae</taxon>
        <taxon>Streptophyta</taxon>
        <taxon>Embryophyta</taxon>
        <taxon>Tracheophyta</taxon>
        <taxon>Spermatophyta</taxon>
        <taxon>Magnoliopsida</taxon>
        <taxon>eudicotyledons</taxon>
        <taxon>Gunneridae</taxon>
        <taxon>Pentapetalae</taxon>
        <taxon>asterids</taxon>
        <taxon>campanulids</taxon>
        <taxon>Asterales</taxon>
        <taxon>Asteraceae</taxon>
        <taxon>Asteroideae</taxon>
        <taxon>Anthemideae</taxon>
        <taxon>Anthemidinae</taxon>
        <taxon>Tanacetum</taxon>
    </lineage>
</organism>
<sequence>FHPENCVGILAMGDTVYDLVKPTRDLQKIMSSIHGALIDNDSMSILDALERAQFVGNNMMYKRIVIFAGGLKRRVAVDVINLGDKDGPRAGVCEDWRDVFKDNIIPRRKSLILSRIRWEQCCSSNSFESIIARQKVQIDALTQDNEKQKRELEFFRTASLNFVRKNCYCCNKHDAEVKNTILQIVDQGSKFTSPDWQVIHGAVFNV</sequence>
<reference evidence="3" key="2">
    <citation type="submission" date="2022-01" db="EMBL/GenBank/DDBJ databases">
        <authorList>
            <person name="Yamashiro T."/>
            <person name="Shiraishi A."/>
            <person name="Satake H."/>
            <person name="Nakayama K."/>
        </authorList>
    </citation>
    <scope>NUCLEOTIDE SEQUENCE</scope>
</reference>
<keyword evidence="1" id="KW-0175">Coiled coil</keyword>
<name>A0ABQ5BKQ3_9ASTR</name>
<dbReference type="EMBL" id="BQNB010013391">
    <property type="protein sequence ID" value="GJT15380.1"/>
    <property type="molecule type" value="Genomic_DNA"/>
</dbReference>
<feature type="domain" description="VWFA" evidence="2">
    <location>
        <begin position="3"/>
        <end position="70"/>
    </location>
</feature>
<evidence type="ECO:0000256" key="1">
    <source>
        <dbReference type="SAM" id="Coils"/>
    </source>
</evidence>
<accession>A0ABQ5BKQ3</accession>
<dbReference type="Pfam" id="PF13519">
    <property type="entry name" value="VWA_2"/>
    <property type="match status" value="1"/>
</dbReference>
<evidence type="ECO:0000313" key="4">
    <source>
        <dbReference type="Proteomes" id="UP001151760"/>
    </source>
</evidence>
<feature type="coiled-coil region" evidence="1">
    <location>
        <begin position="131"/>
        <end position="158"/>
    </location>
</feature>
<evidence type="ECO:0000259" key="2">
    <source>
        <dbReference type="Pfam" id="PF13519"/>
    </source>
</evidence>
<dbReference type="InterPro" id="IPR036465">
    <property type="entry name" value="vWFA_dom_sf"/>
</dbReference>
<evidence type="ECO:0000313" key="3">
    <source>
        <dbReference type="EMBL" id="GJT15380.1"/>
    </source>
</evidence>
<dbReference type="Proteomes" id="UP001151760">
    <property type="component" value="Unassembled WGS sequence"/>
</dbReference>
<reference evidence="3" key="1">
    <citation type="journal article" date="2022" name="Int. J. Mol. Sci.">
        <title>Draft Genome of Tanacetum Coccineum: Genomic Comparison of Closely Related Tanacetum-Family Plants.</title>
        <authorList>
            <person name="Yamashiro T."/>
            <person name="Shiraishi A."/>
            <person name="Nakayama K."/>
            <person name="Satake H."/>
        </authorList>
    </citation>
    <scope>NUCLEOTIDE SEQUENCE</scope>
</reference>
<comment type="caution">
    <text evidence="3">The sequence shown here is derived from an EMBL/GenBank/DDBJ whole genome shotgun (WGS) entry which is preliminary data.</text>
</comment>
<protein>
    <submittedName>
        <fullName evidence="3">26S proteasome non-ATPase regulatory subunit 4</fullName>
    </submittedName>
</protein>
<gene>
    <name evidence="3" type="ORF">Tco_0874086</name>
</gene>
<keyword evidence="4" id="KW-1185">Reference proteome</keyword>
<dbReference type="GO" id="GO:0000502">
    <property type="term" value="C:proteasome complex"/>
    <property type="evidence" value="ECO:0007669"/>
    <property type="project" value="UniProtKB-KW"/>
</dbReference>
<dbReference type="Gene3D" id="3.40.50.410">
    <property type="entry name" value="von Willebrand factor, type A domain"/>
    <property type="match status" value="1"/>
</dbReference>
<keyword evidence="3" id="KW-0647">Proteasome</keyword>